<protein>
    <recommendedName>
        <fullName evidence="3">Alpha/beta hydrolase</fullName>
    </recommendedName>
</protein>
<accession>S3W6L1</accession>
<evidence type="ECO:0000313" key="1">
    <source>
        <dbReference type="EMBL" id="EPG75797.1"/>
    </source>
</evidence>
<reference evidence="1" key="1">
    <citation type="submission" date="2013-04" db="EMBL/GenBank/DDBJ databases">
        <authorList>
            <person name="Harkins D.M."/>
            <person name="Durkin A.S."/>
            <person name="Selengut J.D."/>
            <person name="Sanka R."/>
            <person name="DePew J."/>
            <person name="Purushe J."/>
            <person name="Ahmed A."/>
            <person name="van der Linden H."/>
            <person name="Goris M.G.A."/>
            <person name="Hartskeerl R.A."/>
            <person name="Vinetz J.M."/>
            <person name="Sutton G.G."/>
            <person name="Nelson W.C."/>
            <person name="Fouts D.E."/>
        </authorList>
    </citation>
    <scope>NUCLEOTIDE SEQUENCE [LARGE SCALE GENOMIC DNA]</scope>
    <source>
        <strain evidence="1">BUT 6</strain>
    </source>
</reference>
<evidence type="ECO:0008006" key="3">
    <source>
        <dbReference type="Google" id="ProtNLM"/>
    </source>
</evidence>
<keyword evidence="2" id="KW-1185">Reference proteome</keyword>
<organism evidence="1 2">
    <name type="scientific">Leptospira fainei serovar Hurstbridge str. BUT 6</name>
    <dbReference type="NCBI Taxonomy" id="1193011"/>
    <lineage>
        <taxon>Bacteria</taxon>
        <taxon>Pseudomonadati</taxon>
        <taxon>Spirochaetota</taxon>
        <taxon>Spirochaetia</taxon>
        <taxon>Leptospirales</taxon>
        <taxon>Leptospiraceae</taxon>
        <taxon>Leptospira</taxon>
    </lineage>
</organism>
<dbReference type="Proteomes" id="UP000014540">
    <property type="component" value="Unassembled WGS sequence"/>
</dbReference>
<comment type="caution">
    <text evidence="1">The sequence shown here is derived from an EMBL/GenBank/DDBJ whole genome shotgun (WGS) entry which is preliminary data.</text>
</comment>
<sequence>MNDNHWSFTSKGTPKGEEILWIRDGWNLSFSSREPNSPDGFHLTFAVPPKNFGTETFNELFAYVSSRKRKVNLVAEGFSTRFAWELALKNKEAVQSLFLLFPNPSPVSGFALPILEKADWILKNLSLLPRFLTDPFSLDKILSQFDENDIYESEISAFLGILLPRTVGQLSAQAEHLSRLSKRTQIYRWETRNPRFSEPDMHKLNKILELFWNNSGQKRSKSRIKTKF</sequence>
<dbReference type="EMBL" id="AKWZ02000002">
    <property type="protein sequence ID" value="EPG75797.1"/>
    <property type="molecule type" value="Genomic_DNA"/>
</dbReference>
<dbReference type="STRING" id="1193011.LEP1GSC058_0357"/>
<gene>
    <name evidence="1" type="ORF">LEP1GSC058_0357</name>
</gene>
<name>S3W6L1_9LEPT</name>
<proteinExistence type="predicted"/>
<evidence type="ECO:0000313" key="2">
    <source>
        <dbReference type="Proteomes" id="UP000014540"/>
    </source>
</evidence>
<dbReference type="AlphaFoldDB" id="S3W6L1"/>
<dbReference type="RefSeq" id="WP_016547918.1">
    <property type="nucleotide sequence ID" value="NZ_AKWZ02000002.1"/>
</dbReference>